<keyword evidence="1" id="KW-0547">Nucleotide-binding</keyword>
<dbReference type="EMBL" id="JAPFFF010000007">
    <property type="protein sequence ID" value="KAK8885365.1"/>
    <property type="molecule type" value="Genomic_DNA"/>
</dbReference>
<comment type="caution">
    <text evidence="4">The sequence shown here is derived from an EMBL/GenBank/DDBJ whole genome shotgun (WGS) entry which is preliminary data.</text>
</comment>
<sequence length="652" mass="72553">MGAEPSDPIPAKCEIWEPAANKDESPVYINTTRIRENGGKYLSHYSSRPDVETTTEVLDGSVVIYGDHDCFGERETHDDGTFGAYKWINYKQFQQFAKGFGAGLSELGIQRGDRVGIYSVNCSWWQYTQFGCHYIGAIPVPVYDSLGSGAAKYIVNHSECKAIVVHPFNVKKILDFIDETQLQKVILMKPDETISDERFTTCNDVYQNGLNKLDTFEFVHAKGSDIAMIMYTSGSTGKPKGCVLTHMNIIAGGNGLGGNGTSVTHTDTFFSFLPLAHIYELASQMTLICQGAAIGFYTGTIKNLMNDIQALKPTIICAVPRVFNRMYETMSNKIESLPTLMKYFVKKSIDLKRNSLLNDRPQSLLLDALIFTPFRNSLGGRVRLIVSGGAPILPNVYELIRAALTPNIIQGYGLTEVSAAACVQQRNATKNSLAVGPISIIADLKFRRVPDMNYDPNLNPPSGEIMIRGPGIFKEYYKEPELTKSVMFDGWFATGDIGKLLPDGTVQIIDRVKQLVKLSQGEYLSLTYVTDVYSKADGIEYIYVYADSTHNNPVAVIIPTRKIINAWKSKGINDFRKSPTCKNEILFHMNKTASEAKLRGFERISDILLDDTEFTVENGLLTPSQKPKISSMKEKYGSLLSQLYKDQTNKII</sequence>
<dbReference type="PANTHER" id="PTHR43272:SF33">
    <property type="entry name" value="AMP-BINDING DOMAIN-CONTAINING PROTEIN-RELATED"/>
    <property type="match status" value="1"/>
</dbReference>
<dbReference type="PROSITE" id="PS00455">
    <property type="entry name" value="AMP_BINDING"/>
    <property type="match status" value="1"/>
</dbReference>
<dbReference type="Pfam" id="PF00501">
    <property type="entry name" value="AMP-binding"/>
    <property type="match status" value="1"/>
</dbReference>
<dbReference type="InterPro" id="IPR020845">
    <property type="entry name" value="AMP-binding_CS"/>
</dbReference>
<proteinExistence type="predicted"/>
<evidence type="ECO:0000313" key="4">
    <source>
        <dbReference type="EMBL" id="KAK8885365.1"/>
    </source>
</evidence>
<organism evidence="4 5">
    <name type="scientific">Tritrichomonas musculus</name>
    <dbReference type="NCBI Taxonomy" id="1915356"/>
    <lineage>
        <taxon>Eukaryota</taxon>
        <taxon>Metamonada</taxon>
        <taxon>Parabasalia</taxon>
        <taxon>Tritrichomonadida</taxon>
        <taxon>Tritrichomonadidae</taxon>
        <taxon>Tritrichomonas</taxon>
    </lineage>
</organism>
<evidence type="ECO:0000313" key="5">
    <source>
        <dbReference type="Proteomes" id="UP001470230"/>
    </source>
</evidence>
<feature type="domain" description="AMP-dependent synthetase/ligase" evidence="3">
    <location>
        <begin position="83"/>
        <end position="477"/>
    </location>
</feature>
<gene>
    <name evidence="4" type="ORF">M9Y10_040812</name>
</gene>
<dbReference type="SUPFAM" id="SSF56801">
    <property type="entry name" value="Acetyl-CoA synthetase-like"/>
    <property type="match status" value="1"/>
</dbReference>
<accession>A0ABR2K5Q1</accession>
<reference evidence="4 5" key="1">
    <citation type="submission" date="2024-04" db="EMBL/GenBank/DDBJ databases">
        <title>Tritrichomonas musculus Genome.</title>
        <authorList>
            <person name="Alves-Ferreira E."/>
            <person name="Grigg M."/>
            <person name="Lorenzi H."/>
            <person name="Galac M."/>
        </authorList>
    </citation>
    <scope>NUCLEOTIDE SEQUENCE [LARGE SCALE GENOMIC DNA]</scope>
    <source>
        <strain evidence="4 5">EAF2021</strain>
    </source>
</reference>
<dbReference type="Gene3D" id="3.40.50.12780">
    <property type="entry name" value="N-terminal domain of ligase-like"/>
    <property type="match status" value="1"/>
</dbReference>
<dbReference type="InterPro" id="IPR000873">
    <property type="entry name" value="AMP-dep_synth/lig_dom"/>
</dbReference>
<protein>
    <recommendedName>
        <fullName evidence="3">AMP-dependent synthetase/ligase domain-containing protein</fullName>
    </recommendedName>
</protein>
<keyword evidence="2" id="KW-0067">ATP-binding</keyword>
<keyword evidence="5" id="KW-1185">Reference proteome</keyword>
<evidence type="ECO:0000259" key="3">
    <source>
        <dbReference type="Pfam" id="PF00501"/>
    </source>
</evidence>
<evidence type="ECO:0000256" key="1">
    <source>
        <dbReference type="ARBA" id="ARBA00022741"/>
    </source>
</evidence>
<name>A0ABR2K5Q1_9EUKA</name>
<dbReference type="InterPro" id="IPR042099">
    <property type="entry name" value="ANL_N_sf"/>
</dbReference>
<dbReference type="PANTHER" id="PTHR43272">
    <property type="entry name" value="LONG-CHAIN-FATTY-ACID--COA LIGASE"/>
    <property type="match status" value="1"/>
</dbReference>
<evidence type="ECO:0000256" key="2">
    <source>
        <dbReference type="ARBA" id="ARBA00022840"/>
    </source>
</evidence>
<dbReference type="Proteomes" id="UP001470230">
    <property type="component" value="Unassembled WGS sequence"/>
</dbReference>